<comment type="caution">
    <text evidence="12">The sequence shown here is derived from an EMBL/GenBank/DDBJ whole genome shotgun (WGS) entry which is preliminary data.</text>
</comment>
<dbReference type="PROSITE" id="PS00178">
    <property type="entry name" value="AA_TRNA_LIGASE_I"/>
    <property type="match status" value="1"/>
</dbReference>
<keyword evidence="13" id="KW-1185">Reference proteome</keyword>
<dbReference type="CDD" id="cd00812">
    <property type="entry name" value="LeuRS_core"/>
    <property type="match status" value="1"/>
</dbReference>
<sequence>MNTSNSKLEYLTTIEKSNPMHSDFIPGKDKYFITFPYPYMNGKLHLGHLFSLSKAEFQARYRMLQGYNILFPLAFHCTGMPIAASAQRLKEELKTEKKGGTVYDILESMGLTDIEHFTDPQHWLKTFPILAKNTLINFQCAVDWRRSFITTDINPYYDSFVRWQFNRLKKLGLISFGKRYTIFCPKDKQACLDHDRMKGENIMPIERELLLTELTEGYLCVLKDISDNTNSNDNTGGVIIVDPDVKFVCFRHKDKLYTCTEEVYANLKEQIETEEIKRHDVYSLPDKIKLKGEEYEIKYFKYNKGCGIRKFKNKTKTYQPEDKFDYIMRYYEPESEVISRSGARCVVALMDQWFLDYGNEEWKLKARKCLERMEATPETKDMLADGLDWINKWGCSRSFGLGTRLPWDPQYVIDSLSDSTIYMAFYTVKHFLFSDLEGREEIFPSEKLSDEVWDYIFCNSDSKIDDPILSKCRESFSYWYPVDLRVSGKDLIKNHLLFFIFNHVALFEEEFWPKRIFTNGHLLLNSEKMSKSTGNFLTADQCLERYGASATRMCLALCGDANEDANFVESNANALILRLYSLVKDIEKYHNNKINNSNKNINDSIEKMNINDDTQSFLIHYLKEGLVTNLGLTKSAYESMQYSNVVKYGFYEMINLRDSYLSLGGDGSCDVIGELYKCIVIALYPITNGLSEGLISLYYKCDLSWPEVGVISQGNYLLSVEYLRRVIKTIKQKLRKKKKVSKIHILIGKEFCQWKQECLKTDRTLESIRPVLLHHGISETKGMLFVKEYEKHSEEYGIIDECGVLNMFKGYMEKQIGIEINIEFEERGEPMSPFFVFE</sequence>
<evidence type="ECO:0000256" key="10">
    <source>
        <dbReference type="RuleBase" id="RU363035"/>
    </source>
</evidence>
<evidence type="ECO:0000256" key="7">
    <source>
        <dbReference type="ARBA" id="ARBA00023146"/>
    </source>
</evidence>
<proteinExistence type="inferred from homology"/>
<keyword evidence="3 10" id="KW-0436">Ligase</keyword>
<evidence type="ECO:0000256" key="4">
    <source>
        <dbReference type="ARBA" id="ARBA00022741"/>
    </source>
</evidence>
<evidence type="ECO:0000313" key="12">
    <source>
        <dbReference type="EMBL" id="KAF7684363.1"/>
    </source>
</evidence>
<dbReference type="EC" id="6.1.1.4" evidence="2"/>
<evidence type="ECO:0000256" key="3">
    <source>
        <dbReference type="ARBA" id="ARBA00022598"/>
    </source>
</evidence>
<dbReference type="InterPro" id="IPR014729">
    <property type="entry name" value="Rossmann-like_a/b/a_fold"/>
</dbReference>
<organism evidence="12 13">
    <name type="scientific">Astathelohania contejeani</name>
    <dbReference type="NCBI Taxonomy" id="164912"/>
    <lineage>
        <taxon>Eukaryota</taxon>
        <taxon>Fungi</taxon>
        <taxon>Fungi incertae sedis</taxon>
        <taxon>Microsporidia</taxon>
        <taxon>Astathelohaniidae</taxon>
        <taxon>Astathelohania</taxon>
    </lineage>
</organism>
<evidence type="ECO:0000256" key="5">
    <source>
        <dbReference type="ARBA" id="ARBA00022840"/>
    </source>
</evidence>
<dbReference type="InterPro" id="IPR004493">
    <property type="entry name" value="Leu-tRNA-synth_Ia_arc/euk"/>
</dbReference>
<dbReference type="InterPro" id="IPR001412">
    <property type="entry name" value="aa-tRNA-synth_I_CS"/>
</dbReference>
<reference evidence="12 13" key="1">
    <citation type="submission" date="2019-01" db="EMBL/GenBank/DDBJ databases">
        <title>Genomes sequencing and comparative genomics of infectious freshwater microsporidia, Cucumispora dikerogammari and Thelohania contejeani.</title>
        <authorList>
            <person name="Cormier A."/>
            <person name="Giraud I."/>
            <person name="Wattier R."/>
            <person name="Teixeira M."/>
            <person name="Grandjean F."/>
            <person name="Rigaud T."/>
            <person name="Cordaux R."/>
        </authorList>
    </citation>
    <scope>NUCLEOTIDE SEQUENCE [LARGE SCALE GENOMIC DNA]</scope>
    <source>
        <strain evidence="12">T1</strain>
        <tissue evidence="12">Spores</tissue>
    </source>
</reference>
<evidence type="ECO:0000256" key="9">
    <source>
        <dbReference type="ARBA" id="ARBA00047469"/>
    </source>
</evidence>
<dbReference type="Proteomes" id="UP001516464">
    <property type="component" value="Unassembled WGS sequence"/>
</dbReference>
<keyword evidence="5 10" id="KW-0067">ATP-binding</keyword>
<evidence type="ECO:0000256" key="1">
    <source>
        <dbReference type="ARBA" id="ARBA00005594"/>
    </source>
</evidence>
<evidence type="ECO:0000256" key="8">
    <source>
        <dbReference type="ARBA" id="ARBA00030520"/>
    </source>
</evidence>
<comment type="catalytic activity">
    <reaction evidence="9">
        <text>tRNA(Leu) + L-leucine + ATP = L-leucyl-tRNA(Leu) + AMP + diphosphate</text>
        <dbReference type="Rhea" id="RHEA:11688"/>
        <dbReference type="Rhea" id="RHEA-COMP:9613"/>
        <dbReference type="Rhea" id="RHEA-COMP:9622"/>
        <dbReference type="ChEBI" id="CHEBI:30616"/>
        <dbReference type="ChEBI" id="CHEBI:33019"/>
        <dbReference type="ChEBI" id="CHEBI:57427"/>
        <dbReference type="ChEBI" id="CHEBI:78442"/>
        <dbReference type="ChEBI" id="CHEBI:78494"/>
        <dbReference type="ChEBI" id="CHEBI:456215"/>
        <dbReference type="EC" id="6.1.1.4"/>
    </reaction>
</comment>
<protein>
    <recommendedName>
        <fullName evidence="2">leucine--tRNA ligase</fullName>
        <ecNumber evidence="2">6.1.1.4</ecNumber>
    </recommendedName>
    <alternativeName>
        <fullName evidence="8">Leucyl-tRNA synthetase</fullName>
    </alternativeName>
</protein>
<dbReference type="EMBL" id="SBIQ01000017">
    <property type="protein sequence ID" value="KAF7684363.1"/>
    <property type="molecule type" value="Genomic_DNA"/>
</dbReference>
<dbReference type="PANTHER" id="PTHR45794:SF1">
    <property type="entry name" value="LEUCINE--TRNA LIGASE, CYTOPLASMIC"/>
    <property type="match status" value="1"/>
</dbReference>
<dbReference type="Gene3D" id="3.40.50.620">
    <property type="entry name" value="HUPs"/>
    <property type="match status" value="2"/>
</dbReference>
<dbReference type="InterPro" id="IPR002300">
    <property type="entry name" value="aa-tRNA-synth_Ia"/>
</dbReference>
<keyword evidence="6 10" id="KW-0648">Protein biosynthesis</keyword>
<evidence type="ECO:0000256" key="2">
    <source>
        <dbReference type="ARBA" id="ARBA00013164"/>
    </source>
</evidence>
<name>A0ABQ7I1M3_9MICR</name>
<dbReference type="PANTHER" id="PTHR45794">
    <property type="entry name" value="LEUCYL-TRNA SYNTHETASE"/>
    <property type="match status" value="1"/>
</dbReference>
<comment type="similarity">
    <text evidence="1 10">Belongs to the class-I aminoacyl-tRNA synthetase family.</text>
</comment>
<evidence type="ECO:0000259" key="11">
    <source>
        <dbReference type="Pfam" id="PF00133"/>
    </source>
</evidence>
<feature type="domain" description="Aminoacyl-tRNA synthetase class Ia" evidence="11">
    <location>
        <begin position="28"/>
        <end position="566"/>
    </location>
</feature>
<keyword evidence="7 10" id="KW-0030">Aminoacyl-tRNA synthetase</keyword>
<dbReference type="SUPFAM" id="SSF52374">
    <property type="entry name" value="Nucleotidylyl transferase"/>
    <property type="match status" value="1"/>
</dbReference>
<gene>
    <name evidence="12" type="ORF">TCON_0462</name>
</gene>
<evidence type="ECO:0000313" key="13">
    <source>
        <dbReference type="Proteomes" id="UP001516464"/>
    </source>
</evidence>
<accession>A0ABQ7I1M3</accession>
<evidence type="ECO:0000256" key="6">
    <source>
        <dbReference type="ARBA" id="ARBA00022917"/>
    </source>
</evidence>
<dbReference type="Pfam" id="PF00133">
    <property type="entry name" value="tRNA-synt_1"/>
    <property type="match status" value="1"/>
</dbReference>
<keyword evidence="4 10" id="KW-0547">Nucleotide-binding</keyword>
<dbReference type="GO" id="GO:0016874">
    <property type="term" value="F:ligase activity"/>
    <property type="evidence" value="ECO:0007669"/>
    <property type="project" value="UniProtKB-KW"/>
</dbReference>